<reference evidence="1" key="1">
    <citation type="submission" date="2018-01" db="EMBL/GenBank/DDBJ databases">
        <title>Comparative genomics of Mycobacterium mucogenicum and Mycobacterium neoaurum clade members emphasizing tRNA and non-coding RNA.</title>
        <authorList>
            <person name="Behra P.R.K."/>
            <person name="Pettersson B.M.F."/>
            <person name="Das S."/>
            <person name="Dasgupta S."/>
            <person name="Kirsebom L.A."/>
        </authorList>
    </citation>
    <scope>NUCLEOTIDE SEQUENCE</scope>
    <source>
        <strain evidence="1">DSM 44124</strain>
    </source>
</reference>
<dbReference type="AlphaFoldDB" id="A0A8H2JGI3"/>
<proteinExistence type="predicted"/>
<evidence type="ECO:0000313" key="1">
    <source>
        <dbReference type="EMBL" id="TLH55642.1"/>
    </source>
</evidence>
<dbReference type="EMBL" id="POTL01000001">
    <property type="protein sequence ID" value="TLH55642.1"/>
    <property type="molecule type" value="Genomic_DNA"/>
</dbReference>
<name>A0A8H2JGI3_MYCMU</name>
<organism evidence="1">
    <name type="scientific">Mycolicibacterium mucogenicum DSM 44124</name>
    <dbReference type="NCBI Taxonomy" id="1226753"/>
    <lineage>
        <taxon>Bacteria</taxon>
        <taxon>Bacillati</taxon>
        <taxon>Actinomycetota</taxon>
        <taxon>Actinomycetes</taxon>
        <taxon>Mycobacteriales</taxon>
        <taxon>Mycobacteriaceae</taxon>
        <taxon>Mycolicibacterium</taxon>
    </lineage>
</organism>
<sequence length="73" mass="7407">MDFIAFGDNIPDDLPITKAVVEKVADGVKQAKASGGALAGGVAQTGLAIVGLLSGMAELERRVIALERALTGQ</sequence>
<gene>
    <name evidence="1" type="ORF">C1S78_27610</name>
</gene>
<accession>A0A8H2JGI3</accession>
<protein>
    <submittedName>
        <fullName evidence="1">Uncharacterized protein</fullName>
    </submittedName>
</protein>
<comment type="caution">
    <text evidence="1">The sequence shown here is derived from an EMBL/GenBank/DDBJ whole genome shotgun (WGS) entry which is preliminary data.</text>
</comment>